<reference evidence="2 3" key="1">
    <citation type="submission" date="2016-09" db="EMBL/GenBank/DDBJ databases">
        <title>Complete genome sequence of the Lysinibacillus sphaericus LMG 22257, a specie of Bacillus with ureolytic activity that can effectively biodeposit calcium carbonate.</title>
        <authorList>
            <person name="Yan W."/>
        </authorList>
    </citation>
    <scope>NUCLEOTIDE SEQUENCE [LARGE SCALE GENOMIC DNA]</scope>
    <source>
        <strain evidence="2 3">LMG 22257</strain>
    </source>
</reference>
<dbReference type="InterPro" id="IPR051531">
    <property type="entry name" value="N-acetyltransferase"/>
</dbReference>
<dbReference type="RefSeq" id="WP_075527068.1">
    <property type="nucleotide sequence ID" value="NZ_CP017560.1"/>
</dbReference>
<dbReference type="EMBL" id="CP017560">
    <property type="protein sequence ID" value="AOV06944.1"/>
    <property type="molecule type" value="Genomic_DNA"/>
</dbReference>
<name>A0A1D8JE10_9BACL</name>
<dbReference type="KEGG" id="surl:BI350_04745"/>
<dbReference type="Proteomes" id="UP000185746">
    <property type="component" value="Chromosome"/>
</dbReference>
<evidence type="ECO:0000313" key="3">
    <source>
        <dbReference type="Proteomes" id="UP000185746"/>
    </source>
</evidence>
<dbReference type="Gene3D" id="3.40.630.30">
    <property type="match status" value="1"/>
</dbReference>
<dbReference type="SUPFAM" id="SSF55729">
    <property type="entry name" value="Acyl-CoA N-acyltransferases (Nat)"/>
    <property type="match status" value="1"/>
</dbReference>
<sequence length="187" mass="21346">MGKIVLVSHELKYAKAMSALSSYSQVKDALGLSDEQTTVEGTRGFIEFILKEEKLGKQYSRCILNEKETLIGVITLKDIDPIKKTSHIGTWIGHEYWGQRYNELAKAAILAIAFNQFGLNYVFAGARADNYRSQKAQEKLPYITLRVEDEFPEELKMLEAQTGSKCVLNVFKKENYLAWRKAQEEIN</sequence>
<dbReference type="AlphaFoldDB" id="A0A1D8JE10"/>
<protein>
    <submittedName>
        <fullName evidence="2">GNAT family N-acetyltransferase</fullName>
    </submittedName>
</protein>
<dbReference type="InterPro" id="IPR016181">
    <property type="entry name" value="Acyl_CoA_acyltransferase"/>
</dbReference>
<feature type="domain" description="N-acetyltransferase" evidence="1">
    <location>
        <begin position="20"/>
        <end position="140"/>
    </location>
</feature>
<evidence type="ECO:0000313" key="2">
    <source>
        <dbReference type="EMBL" id="AOV06944.1"/>
    </source>
</evidence>
<dbReference type="Pfam" id="PF13302">
    <property type="entry name" value="Acetyltransf_3"/>
    <property type="match status" value="1"/>
</dbReference>
<dbReference type="PANTHER" id="PTHR43792">
    <property type="entry name" value="GNAT FAMILY, PUTATIVE (AFU_ORTHOLOGUE AFUA_3G00765)-RELATED-RELATED"/>
    <property type="match status" value="1"/>
</dbReference>
<gene>
    <name evidence="2" type="ORF">BI350_04745</name>
</gene>
<dbReference type="InterPro" id="IPR000182">
    <property type="entry name" value="GNAT_dom"/>
</dbReference>
<dbReference type="GO" id="GO:0016747">
    <property type="term" value="F:acyltransferase activity, transferring groups other than amino-acyl groups"/>
    <property type="evidence" value="ECO:0007669"/>
    <property type="project" value="InterPro"/>
</dbReference>
<organism evidence="2 3">
    <name type="scientific">Sporosarcina ureilytica</name>
    <dbReference type="NCBI Taxonomy" id="298596"/>
    <lineage>
        <taxon>Bacteria</taxon>
        <taxon>Bacillati</taxon>
        <taxon>Bacillota</taxon>
        <taxon>Bacilli</taxon>
        <taxon>Bacillales</taxon>
        <taxon>Caryophanaceae</taxon>
        <taxon>Sporosarcina</taxon>
    </lineage>
</organism>
<proteinExistence type="predicted"/>
<accession>A0A1D8JE10</accession>
<evidence type="ECO:0000259" key="1">
    <source>
        <dbReference type="Pfam" id="PF13302"/>
    </source>
</evidence>
<dbReference type="PANTHER" id="PTHR43792:SF1">
    <property type="entry name" value="N-ACETYLTRANSFERASE DOMAIN-CONTAINING PROTEIN"/>
    <property type="match status" value="1"/>
</dbReference>
<keyword evidence="2" id="KW-0808">Transferase</keyword>
<keyword evidence="3" id="KW-1185">Reference proteome</keyword>